<reference evidence="3 4" key="1">
    <citation type="submission" date="2020-02" db="EMBL/GenBank/DDBJ databases">
        <title>Whole-genome analyses of novel actinobacteria.</title>
        <authorList>
            <person name="Sahin N."/>
            <person name="Tatar D."/>
        </authorList>
    </citation>
    <scope>NUCLEOTIDE SEQUENCE [LARGE SCALE GENOMIC DNA]</scope>
    <source>
        <strain evidence="3 4">SB3404</strain>
    </source>
</reference>
<evidence type="ECO:0000259" key="2">
    <source>
        <dbReference type="Pfam" id="PF00188"/>
    </source>
</evidence>
<dbReference type="InterPro" id="IPR014044">
    <property type="entry name" value="CAP_dom"/>
</dbReference>
<gene>
    <name evidence="3" type="ORF">G5C65_37210</name>
</gene>
<dbReference type="InterPro" id="IPR035940">
    <property type="entry name" value="CAP_sf"/>
</dbReference>
<feature type="compositionally biased region" description="Pro residues" evidence="1">
    <location>
        <begin position="1"/>
        <end position="11"/>
    </location>
</feature>
<dbReference type="PANTHER" id="PTHR31157">
    <property type="entry name" value="SCP DOMAIN-CONTAINING PROTEIN"/>
    <property type="match status" value="1"/>
</dbReference>
<sequence length="155" mass="16430">PRTTAPAPPARKPAKTPSDPAPTAPAAPAGTSGQIAALVNAERAKSGCGPVRVNGKLDAAAAKHSADMDRRDFFDHENPDGENPGDRITASGYRWSTYGENIARGQRSAAQVMRTWMDSPGHRANILNCDFKEIGVGRHDAAGGPWWTQVFGTAR</sequence>
<evidence type="ECO:0000256" key="1">
    <source>
        <dbReference type="SAM" id="MobiDB-lite"/>
    </source>
</evidence>
<dbReference type="Gene3D" id="3.40.33.10">
    <property type="entry name" value="CAP"/>
    <property type="match status" value="1"/>
</dbReference>
<evidence type="ECO:0000313" key="3">
    <source>
        <dbReference type="EMBL" id="NGO73860.1"/>
    </source>
</evidence>
<dbReference type="AlphaFoldDB" id="A0A6G4XAH5"/>
<evidence type="ECO:0000313" key="4">
    <source>
        <dbReference type="Proteomes" id="UP000477722"/>
    </source>
</evidence>
<feature type="domain" description="SCP" evidence="2">
    <location>
        <begin position="38"/>
        <end position="151"/>
    </location>
</feature>
<dbReference type="CDD" id="cd05379">
    <property type="entry name" value="CAP_bacterial"/>
    <property type="match status" value="1"/>
</dbReference>
<dbReference type="Pfam" id="PF00188">
    <property type="entry name" value="CAP"/>
    <property type="match status" value="1"/>
</dbReference>
<feature type="region of interest" description="Disordered" evidence="1">
    <location>
        <begin position="59"/>
        <end position="91"/>
    </location>
</feature>
<feature type="region of interest" description="Disordered" evidence="1">
    <location>
        <begin position="1"/>
        <end position="34"/>
    </location>
</feature>
<accession>A0A6G4XAH5</accession>
<keyword evidence="4" id="KW-1185">Reference proteome</keyword>
<feature type="non-terminal residue" evidence="3">
    <location>
        <position position="1"/>
    </location>
</feature>
<proteinExistence type="predicted"/>
<dbReference type="PANTHER" id="PTHR31157:SF1">
    <property type="entry name" value="SCP DOMAIN-CONTAINING PROTEIN"/>
    <property type="match status" value="1"/>
</dbReference>
<comment type="caution">
    <text evidence="3">The sequence shown here is derived from an EMBL/GenBank/DDBJ whole genome shotgun (WGS) entry which is preliminary data.</text>
</comment>
<dbReference type="EMBL" id="JAAKZZ010000945">
    <property type="protein sequence ID" value="NGO73860.1"/>
    <property type="molecule type" value="Genomic_DNA"/>
</dbReference>
<dbReference type="Proteomes" id="UP000477722">
    <property type="component" value="Unassembled WGS sequence"/>
</dbReference>
<dbReference type="RefSeq" id="WP_165303452.1">
    <property type="nucleotide sequence ID" value="NZ_JAAKZZ010000945.1"/>
</dbReference>
<protein>
    <submittedName>
        <fullName evidence="3">CAP domain-containing protein</fullName>
    </submittedName>
</protein>
<dbReference type="SUPFAM" id="SSF55797">
    <property type="entry name" value="PR-1-like"/>
    <property type="match status" value="1"/>
</dbReference>
<organism evidence="3 4">
    <name type="scientific">Streptomyces boncukensis</name>
    <dbReference type="NCBI Taxonomy" id="2711219"/>
    <lineage>
        <taxon>Bacteria</taxon>
        <taxon>Bacillati</taxon>
        <taxon>Actinomycetota</taxon>
        <taxon>Actinomycetes</taxon>
        <taxon>Kitasatosporales</taxon>
        <taxon>Streptomycetaceae</taxon>
        <taxon>Streptomyces</taxon>
    </lineage>
</organism>
<name>A0A6G4XAH5_9ACTN</name>
<feature type="compositionally biased region" description="Basic and acidic residues" evidence="1">
    <location>
        <begin position="64"/>
        <end position="79"/>
    </location>
</feature>